<dbReference type="PANTHER" id="PTHR43003:SF5">
    <property type="entry name" value="DNA-3-METHYLADENINE GLYCOSYLASE"/>
    <property type="match status" value="1"/>
</dbReference>
<dbReference type="GO" id="GO:0032993">
    <property type="term" value="C:protein-DNA complex"/>
    <property type="evidence" value="ECO:0007669"/>
    <property type="project" value="TreeGrafter"/>
</dbReference>
<evidence type="ECO:0000313" key="6">
    <source>
        <dbReference type="EMBL" id="OHX65025.1"/>
    </source>
</evidence>
<organism evidence="6 7">
    <name type="scientific">Flammeovirga pacifica</name>
    <dbReference type="NCBI Taxonomy" id="915059"/>
    <lineage>
        <taxon>Bacteria</taxon>
        <taxon>Pseudomonadati</taxon>
        <taxon>Bacteroidota</taxon>
        <taxon>Cytophagia</taxon>
        <taxon>Cytophagales</taxon>
        <taxon>Flammeovirgaceae</taxon>
        <taxon>Flammeovirga</taxon>
    </lineage>
</organism>
<name>A0A1S1YW42_FLAPC</name>
<keyword evidence="4" id="KW-0234">DNA repair</keyword>
<dbReference type="InterPro" id="IPR051912">
    <property type="entry name" value="Alkylbase_DNA_Glycosylase/TA"/>
</dbReference>
<accession>A0A1S1YW42</accession>
<dbReference type="OrthoDB" id="9785929at2"/>
<dbReference type="EC" id="3.2.2.21" evidence="2"/>
<gene>
    <name evidence="6" type="ORF">NH26_00990</name>
</gene>
<keyword evidence="7" id="KW-1185">Reference proteome</keyword>
<protein>
    <recommendedName>
        <fullName evidence="2">DNA-3-methyladenine glycosylase II</fullName>
        <ecNumber evidence="2">3.2.2.21</ecNumber>
    </recommendedName>
</protein>
<dbReference type="GO" id="GO:0008725">
    <property type="term" value="F:DNA-3-methyladenine glycosylase activity"/>
    <property type="evidence" value="ECO:0007669"/>
    <property type="project" value="TreeGrafter"/>
</dbReference>
<dbReference type="Gene3D" id="1.10.340.30">
    <property type="entry name" value="Hypothetical protein, domain 2"/>
    <property type="match status" value="1"/>
</dbReference>
<evidence type="ECO:0000256" key="3">
    <source>
        <dbReference type="ARBA" id="ARBA00022763"/>
    </source>
</evidence>
<dbReference type="GO" id="GO:0043916">
    <property type="term" value="F:DNA-7-methylguanine glycosylase activity"/>
    <property type="evidence" value="ECO:0007669"/>
    <property type="project" value="TreeGrafter"/>
</dbReference>
<evidence type="ECO:0000256" key="1">
    <source>
        <dbReference type="ARBA" id="ARBA00000086"/>
    </source>
</evidence>
<dbReference type="SMART" id="SM00478">
    <property type="entry name" value="ENDO3c"/>
    <property type="match status" value="1"/>
</dbReference>
<dbReference type="GO" id="GO:0006307">
    <property type="term" value="P:DNA alkylation repair"/>
    <property type="evidence" value="ECO:0007669"/>
    <property type="project" value="TreeGrafter"/>
</dbReference>
<feature type="domain" description="HhH-GPD" evidence="5">
    <location>
        <begin position="43"/>
        <end position="191"/>
    </location>
</feature>
<sequence length="199" mass="23666">MYTDEINHFKKQDPVLYTTISSTFPFQMESTKNVLHDLISCVIEQQIHYRSTKNIFKNLLAKADIRFLSLDNFDQFEKHSLSQIKLSSRKFETIQHVIDYFSENNHHWEQLSDEEVKSALSSIKGIGTWSIDMILIYTLHRPNILPYDDYHLKNIIHQLYYNKELKVSKTMLKTVGEKWNPYKSIAFLYLMESSRPPRQ</sequence>
<dbReference type="InterPro" id="IPR003265">
    <property type="entry name" value="HhH-GPD_domain"/>
</dbReference>
<evidence type="ECO:0000259" key="5">
    <source>
        <dbReference type="SMART" id="SM00478"/>
    </source>
</evidence>
<dbReference type="GO" id="GO:0032131">
    <property type="term" value="F:alkylated DNA binding"/>
    <property type="evidence" value="ECO:0007669"/>
    <property type="project" value="TreeGrafter"/>
</dbReference>
<evidence type="ECO:0000313" key="7">
    <source>
        <dbReference type="Proteomes" id="UP000179797"/>
    </source>
</evidence>
<evidence type="ECO:0000256" key="4">
    <source>
        <dbReference type="ARBA" id="ARBA00023204"/>
    </source>
</evidence>
<dbReference type="STRING" id="915059.NH26_00990"/>
<keyword evidence="3" id="KW-0227">DNA damage</keyword>
<dbReference type="GO" id="GO:0006285">
    <property type="term" value="P:base-excision repair, AP site formation"/>
    <property type="evidence" value="ECO:0007669"/>
    <property type="project" value="TreeGrafter"/>
</dbReference>
<dbReference type="CDD" id="cd00056">
    <property type="entry name" value="ENDO3c"/>
    <property type="match status" value="1"/>
</dbReference>
<dbReference type="InterPro" id="IPR011257">
    <property type="entry name" value="DNA_glycosylase"/>
</dbReference>
<dbReference type="PANTHER" id="PTHR43003">
    <property type="entry name" value="DNA-3-METHYLADENINE GLYCOSYLASE"/>
    <property type="match status" value="1"/>
</dbReference>
<dbReference type="EMBL" id="JRYR02000001">
    <property type="protein sequence ID" value="OHX65025.1"/>
    <property type="molecule type" value="Genomic_DNA"/>
</dbReference>
<evidence type="ECO:0000256" key="2">
    <source>
        <dbReference type="ARBA" id="ARBA00012000"/>
    </source>
</evidence>
<dbReference type="AlphaFoldDB" id="A0A1S1YW42"/>
<dbReference type="SUPFAM" id="SSF48150">
    <property type="entry name" value="DNA-glycosylase"/>
    <property type="match status" value="1"/>
</dbReference>
<dbReference type="Pfam" id="PF00730">
    <property type="entry name" value="HhH-GPD"/>
    <property type="match status" value="1"/>
</dbReference>
<dbReference type="Gene3D" id="1.10.1670.40">
    <property type="match status" value="1"/>
</dbReference>
<reference evidence="6 7" key="1">
    <citation type="journal article" date="2012" name="Int. J. Syst. Evol. Microbiol.">
        <title>Flammeovirga pacifica sp. nov., isolated from deep-sea sediment.</title>
        <authorList>
            <person name="Xu H."/>
            <person name="Fu Y."/>
            <person name="Yang N."/>
            <person name="Ding Z."/>
            <person name="Lai Q."/>
            <person name="Zeng R."/>
        </authorList>
    </citation>
    <scope>NUCLEOTIDE SEQUENCE [LARGE SCALE GENOMIC DNA]</scope>
    <source>
        <strain evidence="7">DSM 24597 / LMG 26175 / WPAGA1</strain>
    </source>
</reference>
<dbReference type="Proteomes" id="UP000179797">
    <property type="component" value="Unassembled WGS sequence"/>
</dbReference>
<proteinExistence type="predicted"/>
<dbReference type="RefSeq" id="WP_044226668.1">
    <property type="nucleotide sequence ID" value="NZ_JRYR02000001.1"/>
</dbReference>
<dbReference type="GO" id="GO:0005737">
    <property type="term" value="C:cytoplasm"/>
    <property type="evidence" value="ECO:0007669"/>
    <property type="project" value="TreeGrafter"/>
</dbReference>
<comment type="caution">
    <text evidence="6">The sequence shown here is derived from an EMBL/GenBank/DDBJ whole genome shotgun (WGS) entry which is preliminary data.</text>
</comment>
<comment type="catalytic activity">
    <reaction evidence="1">
        <text>Hydrolysis of alkylated DNA, releasing 3-methyladenine, 3-methylguanine, 7-methylguanine and 7-methyladenine.</text>
        <dbReference type="EC" id="3.2.2.21"/>
    </reaction>
</comment>